<feature type="compositionally biased region" description="Basic and acidic residues" evidence="2">
    <location>
        <begin position="61"/>
        <end position="70"/>
    </location>
</feature>
<dbReference type="AlphaFoldDB" id="A0A4Z2AYX7"/>
<accession>A0A4Z2AYX7</accession>
<keyword evidence="3" id="KW-1133">Transmembrane helix</keyword>
<comment type="similarity">
    <text evidence="1">Belongs to the AB hydrolase superfamily. AB hydrolase 4 family.</text>
</comment>
<dbReference type="GO" id="GO:0047372">
    <property type="term" value="F:monoacylglycerol lipase activity"/>
    <property type="evidence" value="ECO:0007669"/>
    <property type="project" value="TreeGrafter"/>
</dbReference>
<evidence type="ECO:0000313" key="5">
    <source>
        <dbReference type="Proteomes" id="UP000516260"/>
    </source>
</evidence>
<dbReference type="Gene3D" id="3.40.50.1820">
    <property type="entry name" value="alpha/beta hydrolase"/>
    <property type="match status" value="1"/>
</dbReference>
<protein>
    <recommendedName>
        <fullName evidence="6">Serine aminopeptidase S33 domain-containing protein</fullName>
    </recommendedName>
</protein>
<dbReference type="Proteomes" id="UP000516260">
    <property type="component" value="Chromosome 9"/>
</dbReference>
<dbReference type="PANTHER" id="PTHR10794:SF96">
    <property type="entry name" value="PROTEIN ABHD15-LIKE"/>
    <property type="match status" value="1"/>
</dbReference>
<dbReference type="SUPFAM" id="SSF53474">
    <property type="entry name" value="alpha/beta-Hydrolases"/>
    <property type="match status" value="1"/>
</dbReference>
<gene>
    <name evidence="4" type="ORF">fugu_009325</name>
</gene>
<proteinExistence type="inferred from homology"/>
<comment type="caution">
    <text evidence="4">The sequence shown here is derived from an EMBL/GenBank/DDBJ whole genome shotgun (WGS) entry which is preliminary data.</text>
</comment>
<evidence type="ECO:0008006" key="6">
    <source>
        <dbReference type="Google" id="ProtNLM"/>
    </source>
</evidence>
<dbReference type="InterPro" id="IPR029058">
    <property type="entry name" value="AB_hydrolase_fold"/>
</dbReference>
<name>A0A4Z2AYX7_9TELE</name>
<dbReference type="PANTHER" id="PTHR10794">
    <property type="entry name" value="ABHYDROLASE DOMAIN-CONTAINING PROTEIN"/>
    <property type="match status" value="1"/>
</dbReference>
<dbReference type="InterPro" id="IPR050960">
    <property type="entry name" value="AB_hydrolase_4_sf"/>
</dbReference>
<keyword evidence="5" id="KW-1185">Reference proteome</keyword>
<reference evidence="4 5" key="1">
    <citation type="submission" date="2019-04" db="EMBL/GenBank/DDBJ databases">
        <title>The sequence and de novo assembly of Takifugu bimaculatus genome using PacBio and Hi-C technologies.</title>
        <authorList>
            <person name="Xu P."/>
            <person name="Liu B."/>
            <person name="Zhou Z."/>
        </authorList>
    </citation>
    <scope>NUCLEOTIDE SEQUENCE [LARGE SCALE GENOMIC DNA]</scope>
    <source>
        <strain evidence="4">TB-2018</strain>
        <tissue evidence="4">Muscle</tissue>
    </source>
</reference>
<evidence type="ECO:0000256" key="2">
    <source>
        <dbReference type="SAM" id="MobiDB-lite"/>
    </source>
</evidence>
<keyword evidence="3" id="KW-0472">Membrane</keyword>
<dbReference type="EMBL" id="SWLE01000022">
    <property type="protein sequence ID" value="TNM85147.1"/>
    <property type="molecule type" value="Genomic_DNA"/>
</dbReference>
<dbReference type="GO" id="GO:0034338">
    <property type="term" value="F:short-chain carboxylesterase activity"/>
    <property type="evidence" value="ECO:0007669"/>
    <property type="project" value="TreeGrafter"/>
</dbReference>
<keyword evidence="3" id="KW-0812">Transmembrane</keyword>
<feature type="region of interest" description="Disordered" evidence="2">
    <location>
        <begin position="61"/>
        <end position="81"/>
    </location>
</feature>
<evidence type="ECO:0000256" key="1">
    <source>
        <dbReference type="ARBA" id="ARBA00010884"/>
    </source>
</evidence>
<feature type="transmembrane region" description="Helical" evidence="3">
    <location>
        <begin position="6"/>
        <end position="25"/>
    </location>
</feature>
<organism evidence="4 5">
    <name type="scientific">Takifugu bimaculatus</name>
    <dbReference type="NCBI Taxonomy" id="433685"/>
    <lineage>
        <taxon>Eukaryota</taxon>
        <taxon>Metazoa</taxon>
        <taxon>Chordata</taxon>
        <taxon>Craniata</taxon>
        <taxon>Vertebrata</taxon>
        <taxon>Euteleostomi</taxon>
        <taxon>Actinopterygii</taxon>
        <taxon>Neopterygii</taxon>
        <taxon>Teleostei</taxon>
        <taxon>Neoteleostei</taxon>
        <taxon>Acanthomorphata</taxon>
        <taxon>Eupercaria</taxon>
        <taxon>Tetraodontiformes</taxon>
        <taxon>Tetradontoidea</taxon>
        <taxon>Tetraodontidae</taxon>
        <taxon>Takifugu</taxon>
    </lineage>
</organism>
<sequence length="549" mass="60216">MELAVWEGLFCLLPSLLVLLLSLGLRWPGLHCRMRSAARAAGCSLWLVICLILELPPDKKRMTQTEEVRPPDVSSGSGQVSGGPRLICKPTALAKYLLQSCSSLTQMRPAPGPRGDPHLQTLSGMLGEGRGGGRSFSREHLLLKDGGVVALDWAVGTVSAGMFWRTGSQWRTEHHLDGKAQGGFTATPPILLIIPQYRGGMTPHVKALCRQAMQRGFYVAVVHSRGTAGCLMTTARLTEFGDPADLEQVLVYVHSRHPSSMLVAVSEGSGSGVLLSYLGESGSGAYLTAAAAVSPVLLGQLWFETEMPPIYRCGLLFPQKLQLSRYKSSFDGILDVDRALRSSSLRDFEESLFCSPEPVPPQSPRPHAQGLSPSAVWALGERAYPAGDWGSYWERNEPLRDADDVAVPVLCIHSSDDPLLPAASSLPISLFQNNPYFLLALTERGGHCGFALEHQEWSDGAQARESGSWSHAAVLEYFRLVADFLRLEERDLLGRKDLVGETSQRSRTNMAAPRRRRAITMRRTRPQAAELNGADSEDRKFAWKRSYTR</sequence>
<evidence type="ECO:0000256" key="3">
    <source>
        <dbReference type="SAM" id="Phobius"/>
    </source>
</evidence>
<evidence type="ECO:0000313" key="4">
    <source>
        <dbReference type="EMBL" id="TNM85147.1"/>
    </source>
</evidence>